<keyword evidence="1" id="KW-1133">Transmembrane helix</keyword>
<keyword evidence="3" id="KW-1185">Reference proteome</keyword>
<sequence length="297" mass="32518">MSWTDRWQNVNWRFFAYFLIVPIILFYSITLTGCLPGLQSVYLVNLHVPSANSTSSTEIRIGYFGLCAGNSSNFVCSTTQGMTASSLTSRLRQFSAPLPDTTTSESMIQFAMTLQGKIFPPLLAASGVIFFVGLISFLLLRIDIRKGQQMLRDLGHSGPPKLTPERTERYRKYAILLFWTSTGLVLASTVAVAQTAAAIQFSTAETVQVVSILNGTNINFSDDNVSSLSPAITAVKPTITAGTTNQVLQWLMVSSLSIFAFGISKIYNQPFWKIRNVTVSKGSVVVGGEELRRIVSS</sequence>
<dbReference type="GO" id="GO:0016020">
    <property type="term" value="C:membrane"/>
    <property type="evidence" value="ECO:0007669"/>
    <property type="project" value="InterPro"/>
</dbReference>
<proteinExistence type="predicted"/>
<feature type="transmembrane region" description="Helical" evidence="1">
    <location>
        <begin position="173"/>
        <end position="193"/>
    </location>
</feature>
<keyword evidence="1" id="KW-0812">Transmembrane</keyword>
<feature type="transmembrane region" description="Helical" evidence="1">
    <location>
        <begin position="118"/>
        <end position="140"/>
    </location>
</feature>
<dbReference type="PROSITE" id="PS51257">
    <property type="entry name" value="PROKAR_LIPOPROTEIN"/>
    <property type="match status" value="1"/>
</dbReference>
<dbReference type="OrthoDB" id="3524679at2759"/>
<dbReference type="EMBL" id="ML994641">
    <property type="protein sequence ID" value="KAF2183763.1"/>
    <property type="molecule type" value="Genomic_DNA"/>
</dbReference>
<keyword evidence="1" id="KW-0472">Membrane</keyword>
<dbReference type="Pfam" id="PF12351">
    <property type="entry name" value="Fig1"/>
    <property type="match status" value="1"/>
</dbReference>
<dbReference type="Proteomes" id="UP000800200">
    <property type="component" value="Unassembled WGS sequence"/>
</dbReference>
<dbReference type="AlphaFoldDB" id="A0A6A6DXK8"/>
<evidence type="ECO:0000313" key="3">
    <source>
        <dbReference type="Proteomes" id="UP000800200"/>
    </source>
</evidence>
<accession>A0A6A6DXK8</accession>
<name>A0A6A6DXK8_9PEZI</name>
<organism evidence="2 3">
    <name type="scientific">Zopfia rhizophila CBS 207.26</name>
    <dbReference type="NCBI Taxonomy" id="1314779"/>
    <lineage>
        <taxon>Eukaryota</taxon>
        <taxon>Fungi</taxon>
        <taxon>Dikarya</taxon>
        <taxon>Ascomycota</taxon>
        <taxon>Pezizomycotina</taxon>
        <taxon>Dothideomycetes</taxon>
        <taxon>Dothideomycetes incertae sedis</taxon>
        <taxon>Zopfiaceae</taxon>
        <taxon>Zopfia</taxon>
    </lineage>
</organism>
<feature type="transmembrane region" description="Helical" evidence="1">
    <location>
        <begin position="247"/>
        <end position="267"/>
    </location>
</feature>
<gene>
    <name evidence="2" type="ORF">K469DRAFT_785345</name>
</gene>
<protein>
    <submittedName>
        <fullName evidence="2">Uncharacterized protein</fullName>
    </submittedName>
</protein>
<evidence type="ECO:0000313" key="2">
    <source>
        <dbReference type="EMBL" id="KAF2183763.1"/>
    </source>
</evidence>
<feature type="transmembrane region" description="Helical" evidence="1">
    <location>
        <begin position="12"/>
        <end position="38"/>
    </location>
</feature>
<dbReference type="InterPro" id="IPR033481">
    <property type="entry name" value="Dni1/Fig1"/>
</dbReference>
<evidence type="ECO:0000256" key="1">
    <source>
        <dbReference type="SAM" id="Phobius"/>
    </source>
</evidence>
<reference evidence="2" key="1">
    <citation type="journal article" date="2020" name="Stud. Mycol.">
        <title>101 Dothideomycetes genomes: a test case for predicting lifestyles and emergence of pathogens.</title>
        <authorList>
            <person name="Haridas S."/>
            <person name="Albert R."/>
            <person name="Binder M."/>
            <person name="Bloem J."/>
            <person name="Labutti K."/>
            <person name="Salamov A."/>
            <person name="Andreopoulos B."/>
            <person name="Baker S."/>
            <person name="Barry K."/>
            <person name="Bills G."/>
            <person name="Bluhm B."/>
            <person name="Cannon C."/>
            <person name="Castanera R."/>
            <person name="Culley D."/>
            <person name="Daum C."/>
            <person name="Ezra D."/>
            <person name="Gonzalez J."/>
            <person name="Henrissat B."/>
            <person name="Kuo A."/>
            <person name="Liang C."/>
            <person name="Lipzen A."/>
            <person name="Lutzoni F."/>
            <person name="Magnuson J."/>
            <person name="Mondo S."/>
            <person name="Nolan M."/>
            <person name="Ohm R."/>
            <person name="Pangilinan J."/>
            <person name="Park H.-J."/>
            <person name="Ramirez L."/>
            <person name="Alfaro M."/>
            <person name="Sun H."/>
            <person name="Tritt A."/>
            <person name="Yoshinaga Y."/>
            <person name="Zwiers L.-H."/>
            <person name="Turgeon B."/>
            <person name="Goodwin S."/>
            <person name="Spatafora J."/>
            <person name="Crous P."/>
            <person name="Grigoriev I."/>
        </authorList>
    </citation>
    <scope>NUCLEOTIDE SEQUENCE</scope>
    <source>
        <strain evidence="2">CBS 207.26</strain>
    </source>
</reference>